<dbReference type="InterPro" id="IPR018076">
    <property type="entry name" value="T2SS_GspF_dom"/>
</dbReference>
<dbReference type="OrthoDB" id="9805682at2"/>
<dbReference type="GO" id="GO:0005886">
    <property type="term" value="C:plasma membrane"/>
    <property type="evidence" value="ECO:0007669"/>
    <property type="project" value="UniProtKB-SubCell"/>
</dbReference>
<evidence type="ECO:0000256" key="8">
    <source>
        <dbReference type="SAM" id="Phobius"/>
    </source>
</evidence>
<dbReference type="EMBL" id="LTAY01000010">
    <property type="protein sequence ID" value="OPX50860.1"/>
    <property type="molecule type" value="Genomic_DNA"/>
</dbReference>
<feature type="transmembrane region" description="Helical" evidence="8">
    <location>
        <begin position="167"/>
        <end position="188"/>
    </location>
</feature>
<feature type="transmembrane region" description="Helical" evidence="8">
    <location>
        <begin position="373"/>
        <end position="397"/>
    </location>
</feature>
<evidence type="ECO:0000256" key="2">
    <source>
        <dbReference type="ARBA" id="ARBA00005745"/>
    </source>
</evidence>
<dbReference type="Proteomes" id="UP000191448">
    <property type="component" value="Unassembled WGS sequence"/>
</dbReference>
<feature type="domain" description="Type II secretion system protein GspF" evidence="9">
    <location>
        <begin position="68"/>
        <end position="189"/>
    </location>
</feature>
<dbReference type="Gene3D" id="1.20.81.30">
    <property type="entry name" value="Type II secretion system (T2SS), domain F"/>
    <property type="match status" value="2"/>
</dbReference>
<dbReference type="FunFam" id="1.20.81.30:FF:000001">
    <property type="entry name" value="Type II secretion system protein F"/>
    <property type="match status" value="1"/>
</dbReference>
<dbReference type="InterPro" id="IPR042094">
    <property type="entry name" value="T2SS_GspF_sf"/>
</dbReference>
<name>A0A1V4SZ06_9CLOT</name>
<evidence type="ECO:0000259" key="9">
    <source>
        <dbReference type="Pfam" id="PF00482"/>
    </source>
</evidence>
<feature type="domain" description="Type II secretion system protein GspF" evidence="9">
    <location>
        <begin position="270"/>
        <end position="392"/>
    </location>
</feature>
<evidence type="ECO:0000313" key="11">
    <source>
        <dbReference type="Proteomes" id="UP000191448"/>
    </source>
</evidence>
<comment type="subcellular location">
    <subcellularLocation>
        <location evidence="1">Cell inner membrane</location>
        <topology evidence="1">Multi-pass membrane protein</topology>
    </subcellularLocation>
</comment>
<dbReference type="PRINTS" id="PR00812">
    <property type="entry name" value="BCTERIALGSPF"/>
</dbReference>
<evidence type="ECO:0000256" key="6">
    <source>
        <dbReference type="ARBA" id="ARBA00022989"/>
    </source>
</evidence>
<accession>A0A1V4SZ06</accession>
<dbReference type="AlphaFoldDB" id="A0A1V4SZ06"/>
<keyword evidence="5 8" id="KW-0812">Transmembrane</keyword>
<gene>
    <name evidence="10" type="primary">epsF_1</name>
    <name evidence="10" type="ORF">CLTHE_01400</name>
</gene>
<comment type="similarity">
    <text evidence="2">Belongs to the GSP F family.</text>
</comment>
<dbReference type="PANTHER" id="PTHR30012">
    <property type="entry name" value="GENERAL SECRETION PATHWAY PROTEIN"/>
    <property type="match status" value="1"/>
</dbReference>
<sequence length="402" mass="45053">MAIYKYKAKNMQGDVIEGSLEVASKELLMENIRSKGYFPIKIEIEKGNDLEIDLFKKKINLKELSILARQLGFLMRSGVSITKSLEIAHDQSQNKRMKEILAKCSEEVNKGRSLSECLSDEKDFPKLMINLIKAGEISGRLDTVMLELSEYYKKLYKQKQKISQATIYPKILVGFSILVVTFLLAFVVPEFVNNLISGVGEIPVVTKALVVIGDFIKNNIIYISGFVVGIVLAKKFVLDKNENFRIFMGKLVITAKGFGPLNKQIIAGRFASTFSILMASGVSVIETIDILGQVLENDYVQKKLEEGREEIQKGQPIGITIQELDVFPLMLTQMITVGEETGVLDEIMIKTAEFYENEVEVAIEKLISMIEPILIISLAFVVLFIVLAIMLPLMSMIDTVMV</sequence>
<keyword evidence="7 8" id="KW-0472">Membrane</keyword>
<protein>
    <submittedName>
        <fullName evidence="10">Type II secretion system protein F</fullName>
    </submittedName>
</protein>
<evidence type="ECO:0000256" key="7">
    <source>
        <dbReference type="ARBA" id="ARBA00023136"/>
    </source>
</evidence>
<dbReference type="PANTHER" id="PTHR30012:SF0">
    <property type="entry name" value="TYPE II SECRETION SYSTEM PROTEIN F-RELATED"/>
    <property type="match status" value="1"/>
</dbReference>
<reference evidence="10 11" key="1">
    <citation type="submission" date="2016-02" db="EMBL/GenBank/DDBJ databases">
        <title>Genome sequence of Clostridium thermobutyricum DSM 4928.</title>
        <authorList>
            <person name="Poehlein A."/>
            <person name="Daniel R."/>
        </authorList>
    </citation>
    <scope>NUCLEOTIDE SEQUENCE [LARGE SCALE GENOMIC DNA]</scope>
    <source>
        <strain evidence="10 11">DSM 4928</strain>
    </source>
</reference>
<keyword evidence="6 8" id="KW-1133">Transmembrane helix</keyword>
<dbReference type="InterPro" id="IPR003004">
    <property type="entry name" value="GspF/PilC"/>
</dbReference>
<evidence type="ECO:0000256" key="3">
    <source>
        <dbReference type="ARBA" id="ARBA00022475"/>
    </source>
</evidence>
<keyword evidence="4" id="KW-0997">Cell inner membrane</keyword>
<organism evidence="10 11">
    <name type="scientific">Clostridium thermobutyricum DSM 4928</name>
    <dbReference type="NCBI Taxonomy" id="1121339"/>
    <lineage>
        <taxon>Bacteria</taxon>
        <taxon>Bacillati</taxon>
        <taxon>Bacillota</taxon>
        <taxon>Clostridia</taxon>
        <taxon>Eubacteriales</taxon>
        <taxon>Clostridiaceae</taxon>
        <taxon>Clostridium</taxon>
    </lineage>
</organism>
<keyword evidence="3" id="KW-1003">Cell membrane</keyword>
<evidence type="ECO:0000256" key="1">
    <source>
        <dbReference type="ARBA" id="ARBA00004429"/>
    </source>
</evidence>
<evidence type="ECO:0000256" key="4">
    <source>
        <dbReference type="ARBA" id="ARBA00022519"/>
    </source>
</evidence>
<evidence type="ECO:0000313" key="10">
    <source>
        <dbReference type="EMBL" id="OPX50860.1"/>
    </source>
</evidence>
<evidence type="ECO:0000256" key="5">
    <source>
        <dbReference type="ARBA" id="ARBA00022692"/>
    </source>
</evidence>
<proteinExistence type="inferred from homology"/>
<dbReference type="RefSeq" id="WP_080021560.1">
    <property type="nucleotide sequence ID" value="NZ_LTAY01000010.1"/>
</dbReference>
<dbReference type="Pfam" id="PF00482">
    <property type="entry name" value="T2SSF"/>
    <property type="match status" value="2"/>
</dbReference>
<comment type="caution">
    <text evidence="10">The sequence shown here is derived from an EMBL/GenBank/DDBJ whole genome shotgun (WGS) entry which is preliminary data.</text>
</comment>
<feature type="transmembrane region" description="Helical" evidence="8">
    <location>
        <begin position="220"/>
        <end position="238"/>
    </location>
</feature>